<name>A0A920C4S0_9BACI</name>
<keyword evidence="3" id="KW-1185">Reference proteome</keyword>
<evidence type="ECO:0000313" key="3">
    <source>
        <dbReference type="Proteomes" id="UP000676917"/>
    </source>
</evidence>
<protein>
    <submittedName>
        <fullName evidence="2">Membrane protein YlaH</fullName>
    </submittedName>
</protein>
<proteinExistence type="predicted"/>
<dbReference type="Pfam" id="PF14036">
    <property type="entry name" value="YlaH"/>
    <property type="match status" value="1"/>
</dbReference>
<keyword evidence="1" id="KW-0812">Transmembrane</keyword>
<dbReference type="Proteomes" id="UP000676917">
    <property type="component" value="Unassembled WGS sequence"/>
</dbReference>
<comment type="caution">
    <text evidence="2">The sequence shown here is derived from an EMBL/GenBank/DDBJ whole genome shotgun (WGS) entry which is preliminary data.</text>
</comment>
<reference evidence="2" key="1">
    <citation type="submission" date="2021-03" db="EMBL/GenBank/DDBJ databases">
        <title>Antimicrobial resistance genes in bacteria isolated from Japanese honey, and their potential for conferring macrolide and lincosamide resistance in the American foulbrood pathogen Paenibacillus larvae.</title>
        <authorList>
            <person name="Okamoto M."/>
            <person name="Kumagai M."/>
            <person name="Kanamori H."/>
            <person name="Takamatsu D."/>
        </authorList>
    </citation>
    <scope>NUCLEOTIDE SEQUENCE</scope>
    <source>
        <strain evidence="2">J43TS3</strain>
    </source>
</reference>
<dbReference type="EMBL" id="BORP01000001">
    <property type="protein sequence ID" value="GIO26021.1"/>
    <property type="molecule type" value="Genomic_DNA"/>
</dbReference>
<dbReference type="RefSeq" id="WP_212919516.1">
    <property type="nucleotide sequence ID" value="NZ_BORP01000001.1"/>
</dbReference>
<evidence type="ECO:0000313" key="2">
    <source>
        <dbReference type="EMBL" id="GIO26021.1"/>
    </source>
</evidence>
<keyword evidence="1" id="KW-1133">Transmembrane helix</keyword>
<sequence length="107" mass="12027">MVYNFVMENYGVENLFTILYITNLVLAAIAYKLGFAKKLPILKSVIVYILLALGILVLYLLFIVWPAVLAGEPLPLTESLFVICVVLAIYRIRLHLQRKAKNGKTAS</sequence>
<organism evidence="2 3">
    <name type="scientific">Ornithinibacillus bavariensis</name>
    <dbReference type="NCBI Taxonomy" id="545502"/>
    <lineage>
        <taxon>Bacteria</taxon>
        <taxon>Bacillati</taxon>
        <taxon>Bacillota</taxon>
        <taxon>Bacilli</taxon>
        <taxon>Bacillales</taxon>
        <taxon>Bacillaceae</taxon>
        <taxon>Ornithinibacillus</taxon>
    </lineage>
</organism>
<dbReference type="AlphaFoldDB" id="A0A920C4S0"/>
<dbReference type="InterPro" id="IPR025620">
    <property type="entry name" value="YlaH"/>
</dbReference>
<evidence type="ECO:0000256" key="1">
    <source>
        <dbReference type="SAM" id="Phobius"/>
    </source>
</evidence>
<accession>A0A920C4S0</accession>
<gene>
    <name evidence="2" type="primary">ylaH</name>
    <name evidence="2" type="ORF">J43TS3_06320</name>
</gene>
<feature type="transmembrane region" description="Helical" evidence="1">
    <location>
        <begin position="74"/>
        <end position="92"/>
    </location>
</feature>
<feature type="transmembrane region" description="Helical" evidence="1">
    <location>
        <begin position="15"/>
        <end position="33"/>
    </location>
</feature>
<keyword evidence="1" id="KW-0472">Membrane</keyword>
<feature type="transmembrane region" description="Helical" evidence="1">
    <location>
        <begin position="45"/>
        <end position="68"/>
    </location>
</feature>